<dbReference type="AlphaFoldDB" id="A0A850R6F5"/>
<feature type="transmembrane region" description="Helical" evidence="1">
    <location>
        <begin position="91"/>
        <end position="112"/>
    </location>
</feature>
<feature type="transmembrane region" description="Helical" evidence="1">
    <location>
        <begin position="149"/>
        <end position="168"/>
    </location>
</feature>
<keyword evidence="1" id="KW-0812">Transmembrane</keyword>
<dbReference type="EMBL" id="JABZEC010000002">
    <property type="protein sequence ID" value="NVY96125.1"/>
    <property type="molecule type" value="Genomic_DNA"/>
</dbReference>
<keyword evidence="3" id="KW-1185">Reference proteome</keyword>
<name>A0A850R6F5_9LACO</name>
<evidence type="ECO:0000313" key="2">
    <source>
        <dbReference type="EMBL" id="NVY96125.1"/>
    </source>
</evidence>
<reference evidence="2 3" key="1">
    <citation type="submission" date="2020-06" db="EMBL/GenBank/DDBJ databases">
        <authorList>
            <person name="Kang J."/>
        </authorList>
    </citation>
    <scope>NUCLEOTIDE SEQUENCE [LARGE SCALE GENOMIC DNA]</scope>
    <source>
        <strain evidence="2 3">DCY120</strain>
    </source>
</reference>
<comment type="caution">
    <text evidence="2">The sequence shown here is derived from an EMBL/GenBank/DDBJ whole genome shotgun (WGS) entry which is preliminary data.</text>
</comment>
<sequence>MTKLIQIKQVLRNKRFLMFTMFIPVTWYFLLYNLQHDLPPVMMLGVAVFIGIIGNSLATFSKRISSNSQFYFFQARISRYTIKNYFFDQGFVQLILNFLIFMVVLLAAVIFFHLKLEFHLFEQFGLLMVMGLYFSAIGFVMGVRLDSKIIDTVSFPIIIIAAMTIIPFDQIGSGDFIHLISKIQMIFPGYYYNNLMQAIIDGKAVNYQDVLLFIATIGLNILPLYFLIPKERKSASND</sequence>
<feature type="transmembrane region" description="Helical" evidence="1">
    <location>
        <begin position="41"/>
        <end position="60"/>
    </location>
</feature>
<organism evidence="2 3">
    <name type="scientific">Bombilactobacillus apium</name>
    <dbReference type="NCBI Taxonomy" id="2675299"/>
    <lineage>
        <taxon>Bacteria</taxon>
        <taxon>Bacillati</taxon>
        <taxon>Bacillota</taxon>
        <taxon>Bacilli</taxon>
        <taxon>Lactobacillales</taxon>
        <taxon>Lactobacillaceae</taxon>
        <taxon>Bombilactobacillus</taxon>
    </lineage>
</organism>
<feature type="transmembrane region" description="Helical" evidence="1">
    <location>
        <begin position="124"/>
        <end position="142"/>
    </location>
</feature>
<evidence type="ECO:0000313" key="3">
    <source>
        <dbReference type="Proteomes" id="UP000563523"/>
    </source>
</evidence>
<evidence type="ECO:0000256" key="1">
    <source>
        <dbReference type="SAM" id="Phobius"/>
    </source>
</evidence>
<dbReference type="Proteomes" id="UP000563523">
    <property type="component" value="Unassembled WGS sequence"/>
</dbReference>
<protein>
    <submittedName>
        <fullName evidence="2">ABC transporter</fullName>
    </submittedName>
</protein>
<dbReference type="RefSeq" id="WP_176942284.1">
    <property type="nucleotide sequence ID" value="NZ_JABZEC010000002.1"/>
</dbReference>
<keyword evidence="1" id="KW-0472">Membrane</keyword>
<accession>A0A850R6F5</accession>
<gene>
    <name evidence="2" type="ORF">HU830_02865</name>
</gene>
<keyword evidence="1" id="KW-1133">Transmembrane helix</keyword>
<feature type="transmembrane region" description="Helical" evidence="1">
    <location>
        <begin position="210"/>
        <end position="228"/>
    </location>
</feature>
<feature type="transmembrane region" description="Helical" evidence="1">
    <location>
        <begin position="16"/>
        <end position="35"/>
    </location>
</feature>
<proteinExistence type="predicted"/>